<dbReference type="GeneID" id="5976582"/>
<dbReference type="KEGG" id="pno:SNOG_09386"/>
<evidence type="ECO:0000313" key="2">
    <source>
        <dbReference type="Proteomes" id="UP000001055"/>
    </source>
</evidence>
<protein>
    <submittedName>
        <fullName evidence="1">Uncharacterized protein</fullName>
    </submittedName>
</protein>
<accession>Q0UFS8</accession>
<gene>
    <name evidence="1" type="ORF">SNOG_09386</name>
</gene>
<dbReference type="Proteomes" id="UP000001055">
    <property type="component" value="Unassembled WGS sequence"/>
</dbReference>
<evidence type="ECO:0000313" key="1">
    <source>
        <dbReference type="EMBL" id="EAT83578.1"/>
    </source>
</evidence>
<dbReference type="AlphaFoldDB" id="Q0UFS8"/>
<dbReference type="RefSeq" id="XP_001799681.1">
    <property type="nucleotide sequence ID" value="XM_001799629.1"/>
</dbReference>
<dbReference type="InParanoid" id="Q0UFS8"/>
<name>Q0UFS8_PHANO</name>
<organism evidence="1 2">
    <name type="scientific">Phaeosphaeria nodorum (strain SN15 / ATCC MYA-4574 / FGSC 10173)</name>
    <name type="common">Glume blotch fungus</name>
    <name type="synonym">Parastagonospora nodorum</name>
    <dbReference type="NCBI Taxonomy" id="321614"/>
    <lineage>
        <taxon>Eukaryota</taxon>
        <taxon>Fungi</taxon>
        <taxon>Dikarya</taxon>
        <taxon>Ascomycota</taxon>
        <taxon>Pezizomycotina</taxon>
        <taxon>Dothideomycetes</taxon>
        <taxon>Pleosporomycetidae</taxon>
        <taxon>Pleosporales</taxon>
        <taxon>Pleosporineae</taxon>
        <taxon>Phaeosphaeriaceae</taxon>
        <taxon>Parastagonospora</taxon>
    </lineage>
</organism>
<sequence length="94" mass="10178">MEILLSGVETAHSDNCEEQCLGLACISTPTIIKVDSREQPHNQVAMICQPQEGTRNVSSALFGLSDGRKQLGGISTAPVNRFTTLGRLLRHDLT</sequence>
<proteinExistence type="predicted"/>
<reference evidence="2" key="1">
    <citation type="journal article" date="2007" name="Plant Cell">
        <title>Dothideomycete-plant interactions illuminated by genome sequencing and EST analysis of the wheat pathogen Stagonospora nodorum.</title>
        <authorList>
            <person name="Hane J.K."/>
            <person name="Lowe R.G."/>
            <person name="Solomon P.S."/>
            <person name="Tan K.C."/>
            <person name="Schoch C.L."/>
            <person name="Spatafora J.W."/>
            <person name="Crous P.W."/>
            <person name="Kodira C."/>
            <person name="Birren B.W."/>
            <person name="Galagan J.E."/>
            <person name="Torriani S.F."/>
            <person name="McDonald B.A."/>
            <person name="Oliver R.P."/>
        </authorList>
    </citation>
    <scope>NUCLEOTIDE SEQUENCE [LARGE SCALE GENOMIC DNA]</scope>
    <source>
        <strain evidence="2">SN15 / ATCC MYA-4574 / FGSC 10173</strain>
    </source>
</reference>
<dbReference type="EMBL" id="CH445338">
    <property type="protein sequence ID" value="EAT83578.1"/>
    <property type="molecule type" value="Genomic_DNA"/>
</dbReference>